<dbReference type="InterPro" id="IPR016181">
    <property type="entry name" value="Acyl_CoA_acyltransferase"/>
</dbReference>
<evidence type="ECO:0000313" key="2">
    <source>
        <dbReference type="EMBL" id="GAA0517286.1"/>
    </source>
</evidence>
<protein>
    <submittedName>
        <fullName evidence="2">GNAT family N-acetyltransferase</fullName>
    </submittedName>
</protein>
<feature type="domain" description="N-acetyltransferase" evidence="1">
    <location>
        <begin position="36"/>
        <end position="190"/>
    </location>
</feature>
<dbReference type="PANTHER" id="PTHR42791:SF1">
    <property type="entry name" value="N-ACETYLTRANSFERASE DOMAIN-CONTAINING PROTEIN"/>
    <property type="match status" value="1"/>
</dbReference>
<evidence type="ECO:0000259" key="1">
    <source>
        <dbReference type="PROSITE" id="PS51186"/>
    </source>
</evidence>
<organism evidence="2 3">
    <name type="scientific">Saccharopolyspora erythraea</name>
    <name type="common">Streptomyces erythraeus</name>
    <dbReference type="NCBI Taxonomy" id="1836"/>
    <lineage>
        <taxon>Bacteria</taxon>
        <taxon>Bacillati</taxon>
        <taxon>Actinomycetota</taxon>
        <taxon>Actinomycetes</taxon>
        <taxon>Pseudonocardiales</taxon>
        <taxon>Pseudonocardiaceae</taxon>
        <taxon>Saccharopolyspora</taxon>
    </lineage>
</organism>
<accession>A0ABP3MBK2</accession>
<proteinExistence type="predicted"/>
<dbReference type="Proteomes" id="UP001500729">
    <property type="component" value="Unassembled WGS sequence"/>
</dbReference>
<comment type="caution">
    <text evidence="2">The sequence shown here is derived from an EMBL/GenBank/DDBJ whole genome shotgun (WGS) entry which is preliminary data.</text>
</comment>
<dbReference type="InterPro" id="IPR052523">
    <property type="entry name" value="Trichothecene_AcTrans"/>
</dbReference>
<dbReference type="EMBL" id="BAAAGS010000007">
    <property type="protein sequence ID" value="GAA0517286.1"/>
    <property type="molecule type" value="Genomic_DNA"/>
</dbReference>
<dbReference type="InterPro" id="IPR000182">
    <property type="entry name" value="GNAT_dom"/>
</dbReference>
<dbReference type="Pfam" id="PF00583">
    <property type="entry name" value="Acetyltransf_1"/>
    <property type="match status" value="1"/>
</dbReference>
<dbReference type="Gene3D" id="3.40.630.30">
    <property type="match status" value="1"/>
</dbReference>
<dbReference type="RefSeq" id="WP_009942224.1">
    <property type="nucleotide sequence ID" value="NZ_BAAAGS010000007.1"/>
</dbReference>
<reference evidence="3" key="1">
    <citation type="journal article" date="2019" name="Int. J. Syst. Evol. Microbiol.">
        <title>The Global Catalogue of Microorganisms (GCM) 10K type strain sequencing project: providing services to taxonomists for standard genome sequencing and annotation.</title>
        <authorList>
            <consortium name="The Broad Institute Genomics Platform"/>
            <consortium name="The Broad Institute Genome Sequencing Center for Infectious Disease"/>
            <person name="Wu L."/>
            <person name="Ma J."/>
        </authorList>
    </citation>
    <scope>NUCLEOTIDE SEQUENCE [LARGE SCALE GENOMIC DNA]</scope>
    <source>
        <strain evidence="3">JCM 10303</strain>
    </source>
</reference>
<sequence length="192" mass="20996">MSGEEVADVRLRTLLRAFGDDGIARWLLPDPSARPAVYREWFGMVLEHAEREGSVLTGEDGDAVQVWLSALHGPPELLDEAGRGRLLEIAGAAAPRFREFGELTSANHPDEPHQYLALIAVDPAVQASGIGTRELTAALRRWDAEGVATYLEASTPRSRGLYARLGFRDRGAPIELPDGPSLYPMWREPNAA</sequence>
<gene>
    <name evidence="2" type="ORF">GCM10009533_15510</name>
</gene>
<name>A0ABP3MBK2_SACER</name>
<dbReference type="PROSITE" id="PS51186">
    <property type="entry name" value="GNAT"/>
    <property type="match status" value="1"/>
</dbReference>
<dbReference type="SUPFAM" id="SSF55729">
    <property type="entry name" value="Acyl-CoA N-acyltransferases (Nat)"/>
    <property type="match status" value="1"/>
</dbReference>
<dbReference type="PANTHER" id="PTHR42791">
    <property type="entry name" value="GNAT FAMILY ACETYLTRANSFERASE"/>
    <property type="match status" value="1"/>
</dbReference>
<evidence type="ECO:0000313" key="3">
    <source>
        <dbReference type="Proteomes" id="UP001500729"/>
    </source>
</evidence>
<keyword evidence="3" id="KW-1185">Reference proteome</keyword>